<dbReference type="Gene3D" id="3.30.9.10">
    <property type="entry name" value="D-Amino Acid Oxidase, subunit A, domain 2"/>
    <property type="match status" value="1"/>
</dbReference>
<keyword evidence="5" id="KW-0560">Oxidoreductase</keyword>
<keyword evidence="3" id="KW-0285">Flavoprotein</keyword>
<feature type="binding site" evidence="9">
    <location>
        <position position="210"/>
    </location>
    <ligand>
        <name>D-dopa</name>
        <dbReference type="ChEBI" id="CHEBI:149689"/>
    </ligand>
</feature>
<protein>
    <recommendedName>
        <fullName evidence="7">D-amino-acid oxidase</fullName>
        <ecNumber evidence="6">1.4.3.3</ecNumber>
    </recommendedName>
</protein>
<dbReference type="SUPFAM" id="SSF54373">
    <property type="entry name" value="FAD-linked reductases, C-terminal domain"/>
    <property type="match status" value="1"/>
</dbReference>
<dbReference type="Gene3D" id="3.40.50.720">
    <property type="entry name" value="NAD(P)-binding Rossmann-like Domain"/>
    <property type="match status" value="1"/>
</dbReference>
<evidence type="ECO:0000256" key="3">
    <source>
        <dbReference type="ARBA" id="ARBA00022630"/>
    </source>
</evidence>
<evidence type="ECO:0000259" key="10">
    <source>
        <dbReference type="Pfam" id="PF01266"/>
    </source>
</evidence>
<feature type="binding site" evidence="9">
    <location>
        <begin position="286"/>
        <end position="291"/>
    </location>
    <ligand>
        <name>FAD</name>
        <dbReference type="ChEBI" id="CHEBI:57692"/>
    </ligand>
</feature>
<comment type="catalytic activity">
    <reaction evidence="8">
        <text>a D-alpha-amino acid + O2 + H2O = a 2-oxocarboxylate + H2O2 + NH4(+)</text>
        <dbReference type="Rhea" id="RHEA:21816"/>
        <dbReference type="ChEBI" id="CHEBI:15377"/>
        <dbReference type="ChEBI" id="CHEBI:15379"/>
        <dbReference type="ChEBI" id="CHEBI:16240"/>
        <dbReference type="ChEBI" id="CHEBI:28938"/>
        <dbReference type="ChEBI" id="CHEBI:35179"/>
        <dbReference type="ChEBI" id="CHEBI:59871"/>
        <dbReference type="EC" id="1.4.3.3"/>
    </reaction>
    <physiologicalReaction direction="left-to-right" evidence="8">
        <dbReference type="Rhea" id="RHEA:21817"/>
    </physiologicalReaction>
</comment>
<gene>
    <name evidence="11" type="ORF">GRQ65_20220</name>
</gene>
<name>A0A6L7F3Q7_9ACTN</name>
<dbReference type="Pfam" id="PF01266">
    <property type="entry name" value="DAO"/>
    <property type="match status" value="1"/>
</dbReference>
<feature type="domain" description="FAD dependent oxidoreductase" evidence="10">
    <location>
        <begin position="3"/>
        <end position="302"/>
    </location>
</feature>
<dbReference type="SUPFAM" id="SSF51971">
    <property type="entry name" value="Nucleotide-binding domain"/>
    <property type="match status" value="1"/>
</dbReference>
<evidence type="ECO:0000313" key="11">
    <source>
        <dbReference type="EMBL" id="MXG91873.1"/>
    </source>
</evidence>
<dbReference type="PANTHER" id="PTHR11530:SF11">
    <property type="entry name" value="D-ASPARTATE OXIDASE"/>
    <property type="match status" value="1"/>
</dbReference>
<feature type="binding site" evidence="9">
    <location>
        <begin position="44"/>
        <end position="46"/>
    </location>
    <ligand>
        <name>FAD</name>
        <dbReference type="ChEBI" id="CHEBI:57692"/>
    </ligand>
</feature>
<organism evidence="11 12">
    <name type="scientific">Nocardioides flavescens</name>
    <dbReference type="NCBI Taxonomy" id="2691959"/>
    <lineage>
        <taxon>Bacteria</taxon>
        <taxon>Bacillati</taxon>
        <taxon>Actinomycetota</taxon>
        <taxon>Actinomycetes</taxon>
        <taxon>Propionibacteriales</taxon>
        <taxon>Nocardioidaceae</taxon>
        <taxon>Nocardioides</taxon>
    </lineage>
</organism>
<reference evidence="11 12" key="1">
    <citation type="submission" date="2019-12" db="EMBL/GenBank/DDBJ databases">
        <authorList>
            <person name="Kun Z."/>
        </authorList>
    </citation>
    <scope>NUCLEOTIDE SEQUENCE [LARGE SCALE GENOMIC DNA]</scope>
    <source>
        <strain evidence="11 12">YIM 123512</strain>
    </source>
</reference>
<comment type="cofactor">
    <cofactor evidence="1 9">
        <name>FAD</name>
        <dbReference type="ChEBI" id="CHEBI:57692"/>
    </cofactor>
</comment>
<evidence type="ECO:0000256" key="5">
    <source>
        <dbReference type="ARBA" id="ARBA00023002"/>
    </source>
</evidence>
<evidence type="ECO:0000256" key="4">
    <source>
        <dbReference type="ARBA" id="ARBA00022827"/>
    </source>
</evidence>
<dbReference type="EMBL" id="WUEK01000015">
    <property type="protein sequence ID" value="MXG91873.1"/>
    <property type="molecule type" value="Genomic_DNA"/>
</dbReference>
<keyword evidence="12" id="KW-1185">Reference proteome</keyword>
<dbReference type="GO" id="GO:0005737">
    <property type="term" value="C:cytoplasm"/>
    <property type="evidence" value="ECO:0007669"/>
    <property type="project" value="TreeGrafter"/>
</dbReference>
<dbReference type="GO" id="GO:0019478">
    <property type="term" value="P:D-amino acid catabolic process"/>
    <property type="evidence" value="ECO:0007669"/>
    <property type="project" value="TreeGrafter"/>
</dbReference>
<accession>A0A6L7F3Q7</accession>
<dbReference type="GO" id="GO:0071949">
    <property type="term" value="F:FAD binding"/>
    <property type="evidence" value="ECO:0007669"/>
    <property type="project" value="InterPro"/>
</dbReference>
<comment type="similarity">
    <text evidence="2">Belongs to the DAMOX/DASOX family.</text>
</comment>
<proteinExistence type="inferred from homology"/>
<comment type="caution">
    <text evidence="11">The sequence shown here is derived from an EMBL/GenBank/DDBJ whole genome shotgun (WGS) entry which is preliminary data.</text>
</comment>
<dbReference type="InterPro" id="IPR006076">
    <property type="entry name" value="FAD-dep_OxRdtase"/>
</dbReference>
<evidence type="ECO:0000313" key="12">
    <source>
        <dbReference type="Proteomes" id="UP000473325"/>
    </source>
</evidence>
<sequence length="305" mass="32332">MSRIVVVGAGVVGLTCAVRLLEAGHRVDVLARDLPRETVSGVAAGLWRPARIWPQDRVLAWAGTARAAYADLAASEPDSGVRMLDGTEVVASRAERPWWAPAVPELRETVDVPAGHDGGWSHTAPVVDLRRHLPWLVARIEALGGTVTRLNLQGLPRTGEDGADLVVNCSGIGAKFLAADPGVHPLQGQVVLVEQVGLDRWAYDADGPTYVVPREDDVVVGGTWVEGEWNRSADPEVSRAVLRRALRLVPELAGAQVLAHKVGTAPGRAEVRLERSGDVVHCYGHGGAGVTVSWGCADEVVSLVG</sequence>
<evidence type="ECO:0000256" key="2">
    <source>
        <dbReference type="ARBA" id="ARBA00006730"/>
    </source>
</evidence>
<dbReference type="Proteomes" id="UP000473325">
    <property type="component" value="Unassembled WGS sequence"/>
</dbReference>
<evidence type="ECO:0000256" key="1">
    <source>
        <dbReference type="ARBA" id="ARBA00001974"/>
    </source>
</evidence>
<keyword evidence="4 9" id="KW-0274">FAD</keyword>
<dbReference type="EC" id="1.4.3.3" evidence="6"/>
<dbReference type="GO" id="GO:0003884">
    <property type="term" value="F:D-amino-acid oxidase activity"/>
    <property type="evidence" value="ECO:0007669"/>
    <property type="project" value="UniProtKB-EC"/>
</dbReference>
<evidence type="ECO:0000256" key="9">
    <source>
        <dbReference type="PIRSR" id="PIRSR000189-1"/>
    </source>
</evidence>
<evidence type="ECO:0000256" key="7">
    <source>
        <dbReference type="ARBA" id="ARBA00039751"/>
    </source>
</evidence>
<evidence type="ECO:0000256" key="8">
    <source>
        <dbReference type="ARBA" id="ARBA00049547"/>
    </source>
</evidence>
<dbReference type="PANTHER" id="PTHR11530">
    <property type="entry name" value="D-AMINO ACID OXIDASE"/>
    <property type="match status" value="1"/>
</dbReference>
<feature type="binding site" evidence="9">
    <location>
        <position position="287"/>
    </location>
    <ligand>
        <name>D-dopa</name>
        <dbReference type="ChEBI" id="CHEBI:149689"/>
    </ligand>
</feature>
<dbReference type="AlphaFoldDB" id="A0A6L7F3Q7"/>
<dbReference type="InterPro" id="IPR023209">
    <property type="entry name" value="DAO"/>
</dbReference>
<dbReference type="PIRSF" id="PIRSF000189">
    <property type="entry name" value="D-aa_oxidase"/>
    <property type="match status" value="1"/>
</dbReference>
<evidence type="ECO:0000256" key="6">
    <source>
        <dbReference type="ARBA" id="ARBA00039101"/>
    </source>
</evidence>
<dbReference type="RefSeq" id="WP_160879803.1">
    <property type="nucleotide sequence ID" value="NZ_WUEK01000015.1"/>
</dbReference>